<name>A0ABW0FDV7_9MICO</name>
<dbReference type="Pfam" id="PF02348">
    <property type="entry name" value="CTP_transf_3"/>
    <property type="match status" value="1"/>
</dbReference>
<dbReference type="PANTHER" id="PTHR21485:SF6">
    <property type="entry name" value="N-ACYLNEURAMINATE CYTIDYLYLTRANSFERASE-RELATED"/>
    <property type="match status" value="1"/>
</dbReference>
<dbReference type="GO" id="GO:0016779">
    <property type="term" value="F:nucleotidyltransferase activity"/>
    <property type="evidence" value="ECO:0007669"/>
    <property type="project" value="UniProtKB-KW"/>
</dbReference>
<evidence type="ECO:0000313" key="2">
    <source>
        <dbReference type="Proteomes" id="UP001595937"/>
    </source>
</evidence>
<dbReference type="RefSeq" id="WP_343921869.1">
    <property type="nucleotide sequence ID" value="NZ_BAAAIR010000003.1"/>
</dbReference>
<organism evidence="1 2">
    <name type="scientific">Brachybacterium tyrofermentans</name>
    <dbReference type="NCBI Taxonomy" id="47848"/>
    <lineage>
        <taxon>Bacteria</taxon>
        <taxon>Bacillati</taxon>
        <taxon>Actinomycetota</taxon>
        <taxon>Actinomycetes</taxon>
        <taxon>Micrococcales</taxon>
        <taxon>Dermabacteraceae</taxon>
        <taxon>Brachybacterium</taxon>
    </lineage>
</organism>
<proteinExistence type="predicted"/>
<dbReference type="InterPro" id="IPR029044">
    <property type="entry name" value="Nucleotide-diphossugar_trans"/>
</dbReference>
<keyword evidence="1" id="KW-0548">Nucleotidyltransferase</keyword>
<comment type="caution">
    <text evidence="1">The sequence shown here is derived from an EMBL/GenBank/DDBJ whole genome shotgun (WGS) entry which is preliminary data.</text>
</comment>
<protein>
    <submittedName>
        <fullName evidence="1">Cytidylyltransferase domain-containing protein</fullName>
    </submittedName>
</protein>
<dbReference type="Gene3D" id="3.90.550.10">
    <property type="entry name" value="Spore Coat Polysaccharide Biosynthesis Protein SpsA, Chain A"/>
    <property type="match status" value="1"/>
</dbReference>
<dbReference type="EMBL" id="JBHSLN010000016">
    <property type="protein sequence ID" value="MFC5296806.1"/>
    <property type="molecule type" value="Genomic_DNA"/>
</dbReference>
<evidence type="ECO:0000313" key="1">
    <source>
        <dbReference type="EMBL" id="MFC5296806.1"/>
    </source>
</evidence>
<dbReference type="Proteomes" id="UP001595937">
    <property type="component" value="Unassembled WGS sequence"/>
</dbReference>
<keyword evidence="2" id="KW-1185">Reference proteome</keyword>
<reference evidence="2" key="1">
    <citation type="journal article" date="2019" name="Int. J. Syst. Evol. Microbiol.">
        <title>The Global Catalogue of Microorganisms (GCM) 10K type strain sequencing project: providing services to taxonomists for standard genome sequencing and annotation.</title>
        <authorList>
            <consortium name="The Broad Institute Genomics Platform"/>
            <consortium name="The Broad Institute Genome Sequencing Center for Infectious Disease"/>
            <person name="Wu L."/>
            <person name="Ma J."/>
        </authorList>
    </citation>
    <scope>NUCLEOTIDE SEQUENCE [LARGE SCALE GENOMIC DNA]</scope>
    <source>
        <strain evidence="2">CGMCC 1.16455</strain>
    </source>
</reference>
<accession>A0ABW0FDV7</accession>
<dbReference type="GeneID" id="303295516"/>
<sequence length="241" mass="27165">MTTVFLPARAGSERVKDKNTRPFASFPGGLLELKLRQLDRVPGIDEVLVSTNDDEVARISAELGDELEVPVVPLARPDRYGCSSSSMQTFIQDYIASLDLSGTVLWTHVTHPLMTSDGYRRVLRRYDEVSASGCDSLVTTKKVQEFLWKNGKPFNYDPVPERWPRTQDLAPLRLINHAAYVIDFSTLVSIGDRVGLRPDLFDITTTEAFDIDWQEDFDLAEEIVSFRRGVTATERTARPVL</sequence>
<dbReference type="InterPro" id="IPR050793">
    <property type="entry name" value="CMP-NeuNAc_synthase"/>
</dbReference>
<dbReference type="PANTHER" id="PTHR21485">
    <property type="entry name" value="HAD SUPERFAMILY MEMBERS CMAS AND KDSC"/>
    <property type="match status" value="1"/>
</dbReference>
<dbReference type="InterPro" id="IPR003329">
    <property type="entry name" value="Cytidylyl_trans"/>
</dbReference>
<keyword evidence="1" id="KW-0808">Transferase</keyword>
<dbReference type="SUPFAM" id="SSF53448">
    <property type="entry name" value="Nucleotide-diphospho-sugar transferases"/>
    <property type="match status" value="1"/>
</dbReference>
<gene>
    <name evidence="1" type="ORF">ACFPK8_04735</name>
</gene>